<feature type="transmembrane region" description="Helical" evidence="1">
    <location>
        <begin position="31"/>
        <end position="50"/>
    </location>
</feature>
<keyword evidence="1" id="KW-0472">Membrane</keyword>
<keyword evidence="1" id="KW-0812">Transmembrane</keyword>
<dbReference type="AlphaFoldDB" id="A0A0A8ZEN9"/>
<reference evidence="2" key="2">
    <citation type="journal article" date="2015" name="Data Brief">
        <title>Shoot transcriptome of the giant reed, Arundo donax.</title>
        <authorList>
            <person name="Barrero R.A."/>
            <person name="Guerrero F.D."/>
            <person name="Moolhuijzen P."/>
            <person name="Goolsby J.A."/>
            <person name="Tidwell J."/>
            <person name="Bellgard S.E."/>
            <person name="Bellgard M.I."/>
        </authorList>
    </citation>
    <scope>NUCLEOTIDE SEQUENCE</scope>
    <source>
        <tissue evidence="2">Shoot tissue taken approximately 20 cm above the soil surface</tissue>
    </source>
</reference>
<name>A0A0A8ZEN9_ARUDO</name>
<protein>
    <submittedName>
        <fullName evidence="2">Uncharacterized protein</fullName>
    </submittedName>
</protein>
<reference evidence="2" key="1">
    <citation type="submission" date="2014-09" db="EMBL/GenBank/DDBJ databases">
        <authorList>
            <person name="Magalhaes I.L.F."/>
            <person name="Oliveira U."/>
            <person name="Santos F.R."/>
            <person name="Vidigal T.H.D.A."/>
            <person name="Brescovit A.D."/>
            <person name="Santos A.J."/>
        </authorList>
    </citation>
    <scope>NUCLEOTIDE SEQUENCE</scope>
    <source>
        <tissue evidence="2">Shoot tissue taken approximately 20 cm above the soil surface</tissue>
    </source>
</reference>
<proteinExistence type="predicted"/>
<accession>A0A0A8ZEN9</accession>
<organism evidence="2">
    <name type="scientific">Arundo donax</name>
    <name type="common">Giant reed</name>
    <name type="synonym">Donax arundinaceus</name>
    <dbReference type="NCBI Taxonomy" id="35708"/>
    <lineage>
        <taxon>Eukaryota</taxon>
        <taxon>Viridiplantae</taxon>
        <taxon>Streptophyta</taxon>
        <taxon>Embryophyta</taxon>
        <taxon>Tracheophyta</taxon>
        <taxon>Spermatophyta</taxon>
        <taxon>Magnoliopsida</taxon>
        <taxon>Liliopsida</taxon>
        <taxon>Poales</taxon>
        <taxon>Poaceae</taxon>
        <taxon>PACMAD clade</taxon>
        <taxon>Arundinoideae</taxon>
        <taxon>Arundineae</taxon>
        <taxon>Arundo</taxon>
    </lineage>
</organism>
<sequence>MRMTCVPGAASVSDAMDGCIWQRALYSPREVGLLGLIYLGPCVCIFAGSVRLRASQAHE</sequence>
<evidence type="ECO:0000313" key="2">
    <source>
        <dbReference type="EMBL" id="JAD36093.1"/>
    </source>
</evidence>
<evidence type="ECO:0000256" key="1">
    <source>
        <dbReference type="SAM" id="Phobius"/>
    </source>
</evidence>
<keyword evidence="1" id="KW-1133">Transmembrane helix</keyword>
<dbReference type="EMBL" id="GBRH01261802">
    <property type="protein sequence ID" value="JAD36093.1"/>
    <property type="molecule type" value="Transcribed_RNA"/>
</dbReference>